<dbReference type="RefSeq" id="WP_344359178.1">
    <property type="nucleotide sequence ID" value="NZ_BAAASR010000013.1"/>
</dbReference>
<organism evidence="1 2">
    <name type="scientific">Streptomyces gobitricini</name>
    <dbReference type="NCBI Taxonomy" id="68211"/>
    <lineage>
        <taxon>Bacteria</taxon>
        <taxon>Bacillati</taxon>
        <taxon>Actinomycetota</taxon>
        <taxon>Actinomycetes</taxon>
        <taxon>Kitasatosporales</taxon>
        <taxon>Streptomycetaceae</taxon>
        <taxon>Streptomyces</taxon>
    </lineage>
</organism>
<sequence>MINGTGRRWLVAVLAASAVLTSGCTGSVDIDELPGVYRNDATGSEILLESDGTFSATAVSTDSFSGPADFSGRWEFVERGSSSDFVYLTVDDGGLGRTAGVQLYTRGRGTVEFSAPDKRPSLTLTRVAAR</sequence>
<keyword evidence="2" id="KW-1185">Reference proteome</keyword>
<dbReference type="PROSITE" id="PS51257">
    <property type="entry name" value="PROKAR_LIPOPROTEIN"/>
    <property type="match status" value="1"/>
</dbReference>
<accession>A0ABP5Z506</accession>
<name>A0ABP5Z506_9ACTN</name>
<evidence type="ECO:0000313" key="2">
    <source>
        <dbReference type="Proteomes" id="UP001499942"/>
    </source>
</evidence>
<reference evidence="2" key="1">
    <citation type="journal article" date="2019" name="Int. J. Syst. Evol. Microbiol.">
        <title>The Global Catalogue of Microorganisms (GCM) 10K type strain sequencing project: providing services to taxonomists for standard genome sequencing and annotation.</title>
        <authorList>
            <consortium name="The Broad Institute Genomics Platform"/>
            <consortium name="The Broad Institute Genome Sequencing Center for Infectious Disease"/>
            <person name="Wu L."/>
            <person name="Ma J."/>
        </authorList>
    </citation>
    <scope>NUCLEOTIDE SEQUENCE [LARGE SCALE GENOMIC DNA]</scope>
    <source>
        <strain evidence="2">JCM 5062</strain>
    </source>
</reference>
<protein>
    <recommendedName>
        <fullName evidence="3">Secreted protein</fullName>
    </recommendedName>
</protein>
<comment type="caution">
    <text evidence="1">The sequence shown here is derived from an EMBL/GenBank/DDBJ whole genome shotgun (WGS) entry which is preliminary data.</text>
</comment>
<evidence type="ECO:0008006" key="3">
    <source>
        <dbReference type="Google" id="ProtNLM"/>
    </source>
</evidence>
<proteinExistence type="predicted"/>
<gene>
    <name evidence="1" type="ORF">GCM10010393_20120</name>
</gene>
<dbReference type="Proteomes" id="UP001499942">
    <property type="component" value="Unassembled WGS sequence"/>
</dbReference>
<dbReference type="EMBL" id="BAAASR010000013">
    <property type="protein sequence ID" value="GAA2488651.1"/>
    <property type="molecule type" value="Genomic_DNA"/>
</dbReference>
<evidence type="ECO:0000313" key="1">
    <source>
        <dbReference type="EMBL" id="GAA2488651.1"/>
    </source>
</evidence>